<evidence type="ECO:0000256" key="1">
    <source>
        <dbReference type="SAM" id="MobiDB-lite"/>
    </source>
</evidence>
<feature type="region of interest" description="Disordered" evidence="1">
    <location>
        <begin position="47"/>
        <end position="67"/>
    </location>
</feature>
<dbReference type="Proteomes" id="UP000240681">
    <property type="component" value="Unassembled WGS sequence"/>
</dbReference>
<name>A0A2R6B5L8_9ARCH</name>
<organism evidence="2 3">
    <name type="scientific">Candidatus Marsarchaeota G2 archaeon ECH_B_SAG-C16</name>
    <dbReference type="NCBI Taxonomy" id="1978163"/>
    <lineage>
        <taxon>Archaea</taxon>
        <taxon>Candidatus Marsarchaeota</taxon>
        <taxon>Candidatus Marsarchaeota group 2</taxon>
    </lineage>
</organism>
<gene>
    <name evidence="2" type="ORF">B9Q09_05055</name>
</gene>
<reference evidence="2 3" key="1">
    <citation type="submission" date="2017-04" db="EMBL/GenBank/DDBJ databases">
        <title>Novel microbial lineages endemic to geothermal iron-oxide mats fill important gaps in the evolutionary history of Archaea.</title>
        <authorList>
            <person name="Jay Z.J."/>
            <person name="Beam J.P."/>
            <person name="Dlakic M."/>
            <person name="Rusch D.B."/>
            <person name="Kozubal M.A."/>
            <person name="Inskeep W.P."/>
        </authorList>
    </citation>
    <scope>NUCLEOTIDE SEQUENCE [LARGE SCALE GENOMIC DNA]</scope>
    <source>
        <strain evidence="2">ECH_B_SAG-C16</strain>
    </source>
</reference>
<dbReference type="EMBL" id="NEXK01000094">
    <property type="protein sequence ID" value="PSN93872.1"/>
    <property type="molecule type" value="Genomic_DNA"/>
</dbReference>
<sequence>MDNSKLPSLKYGLRRMSAILTMNRSYPSRKTPAPPRSIIFSLKPLLPSPSERLSMSDKAITHNSTHP</sequence>
<proteinExistence type="predicted"/>
<accession>A0A2R6B5L8</accession>
<dbReference type="AlphaFoldDB" id="A0A2R6B5L8"/>
<evidence type="ECO:0000313" key="3">
    <source>
        <dbReference type="Proteomes" id="UP000240681"/>
    </source>
</evidence>
<comment type="caution">
    <text evidence="2">The sequence shown here is derived from an EMBL/GenBank/DDBJ whole genome shotgun (WGS) entry which is preliminary data.</text>
</comment>
<evidence type="ECO:0000313" key="2">
    <source>
        <dbReference type="EMBL" id="PSN93872.1"/>
    </source>
</evidence>
<protein>
    <submittedName>
        <fullName evidence="2">Uncharacterized protein</fullName>
    </submittedName>
</protein>